<dbReference type="EMBL" id="CP003316">
    <property type="protein sequence ID" value="AFA40629.1"/>
    <property type="molecule type" value="Genomic_DNA"/>
</dbReference>
<evidence type="ECO:0000259" key="1">
    <source>
        <dbReference type="Pfam" id="PF07775"/>
    </source>
</evidence>
<keyword evidence="3" id="KW-1185">Reference proteome</keyword>
<evidence type="ECO:0000313" key="3">
    <source>
        <dbReference type="Proteomes" id="UP000009062"/>
    </source>
</evidence>
<accession>H6QDD9</accession>
<sequence length="94" mass="10436">MWEDGRPRIEVEYEVNGGVMSLSFTWRVDTGEAIRASVRLNVEKAAVLAALTGDDKLKGRNGVVTLTAKHLFAMARIKGVGWGLLRWYAEVMAE</sequence>
<proteinExistence type="predicted"/>
<organism evidence="2 3">
    <name type="scientific">Pyrobaculum oguniense (strain DSM 13380 / JCM 10595 / TE7)</name>
    <dbReference type="NCBI Taxonomy" id="698757"/>
    <lineage>
        <taxon>Archaea</taxon>
        <taxon>Thermoproteota</taxon>
        <taxon>Thermoprotei</taxon>
        <taxon>Thermoproteales</taxon>
        <taxon>Thermoproteaceae</taxon>
        <taxon>Pyrobaculum</taxon>
    </lineage>
</organism>
<protein>
    <submittedName>
        <fullName evidence="2">PaRep2b protein</fullName>
    </submittedName>
</protein>
<dbReference type="Proteomes" id="UP000009062">
    <property type="component" value="Chromosome"/>
</dbReference>
<name>H6QDD9_PYROT</name>
<evidence type="ECO:0000313" key="2">
    <source>
        <dbReference type="EMBL" id="AFA40629.1"/>
    </source>
</evidence>
<dbReference type="KEGG" id="pog:Pogu_2602"/>
<dbReference type="STRING" id="698757.Pogu_2602"/>
<dbReference type="Pfam" id="PF07775">
    <property type="entry name" value="PaRep2b"/>
    <property type="match status" value="1"/>
</dbReference>
<dbReference type="eggNOG" id="arCOG07952">
    <property type="taxonomic scope" value="Archaea"/>
</dbReference>
<dbReference type="InterPro" id="IPR011689">
    <property type="entry name" value="PaRep2b"/>
</dbReference>
<reference evidence="2 3" key="1">
    <citation type="journal article" date="2012" name="Stand. Genomic Sci.">
        <title>Complete genome sequence of Pyrobaculum oguniense.</title>
        <authorList>
            <person name="Bernick D.L."/>
            <person name="Karplus K."/>
            <person name="Lui L.M."/>
            <person name="Coker J.K."/>
            <person name="Murphy J.N."/>
            <person name="Chan P.P."/>
            <person name="Cozen A.E."/>
            <person name="Lowe T.M."/>
        </authorList>
    </citation>
    <scope>NUCLEOTIDE SEQUENCE [LARGE SCALE GENOMIC DNA]</scope>
    <source>
        <strain evidence="2 3">TE7</strain>
    </source>
</reference>
<feature type="domain" description="PaRep2b" evidence="1">
    <location>
        <begin position="3"/>
        <end position="91"/>
    </location>
</feature>
<dbReference type="AlphaFoldDB" id="H6QDD9"/>
<dbReference type="HOGENOM" id="CLU_2379529_0_0_2"/>
<gene>
    <name evidence="2" type="ordered locus">Pogu_2602</name>
</gene>